<keyword evidence="8" id="KW-0408">Iron</keyword>
<keyword evidence="10 15" id="KW-0798">TonB box</keyword>
<dbReference type="InterPro" id="IPR010105">
    <property type="entry name" value="TonB_sidphr_rcpt"/>
</dbReference>
<dbReference type="NCBIfam" id="TIGR01783">
    <property type="entry name" value="TonB-siderophor"/>
    <property type="match status" value="1"/>
</dbReference>
<dbReference type="PROSITE" id="PS52016">
    <property type="entry name" value="TONB_DEPENDENT_REC_3"/>
    <property type="match status" value="1"/>
</dbReference>
<evidence type="ECO:0000256" key="4">
    <source>
        <dbReference type="ARBA" id="ARBA00022452"/>
    </source>
</evidence>
<dbReference type="InterPro" id="IPR000531">
    <property type="entry name" value="Beta-barrel_TonB"/>
</dbReference>
<dbReference type="PANTHER" id="PTHR32552">
    <property type="entry name" value="FERRICHROME IRON RECEPTOR-RELATED"/>
    <property type="match status" value="1"/>
</dbReference>
<evidence type="ECO:0000259" key="18">
    <source>
        <dbReference type="Pfam" id="PF07715"/>
    </source>
</evidence>
<proteinExistence type="inferred from homology"/>
<evidence type="ECO:0000256" key="3">
    <source>
        <dbReference type="ARBA" id="ARBA00022448"/>
    </source>
</evidence>
<evidence type="ECO:0000256" key="7">
    <source>
        <dbReference type="ARBA" id="ARBA00022729"/>
    </source>
</evidence>
<dbReference type="SUPFAM" id="SSF56935">
    <property type="entry name" value="Porins"/>
    <property type="match status" value="1"/>
</dbReference>
<dbReference type="InterPro" id="IPR037066">
    <property type="entry name" value="Plug_dom_sf"/>
</dbReference>
<dbReference type="RefSeq" id="WP_209838418.1">
    <property type="nucleotide sequence ID" value="NZ_JAGGJP010000003.1"/>
</dbReference>
<dbReference type="Gene3D" id="2.40.170.20">
    <property type="entry name" value="TonB-dependent receptor, beta-barrel domain"/>
    <property type="match status" value="1"/>
</dbReference>
<comment type="subcellular location">
    <subcellularLocation>
        <location evidence="1 14">Cell outer membrane</location>
        <topology evidence="1 14">Multi-pass membrane protein</topology>
    </subcellularLocation>
</comment>
<keyword evidence="11 14" id="KW-0472">Membrane</keyword>
<evidence type="ECO:0000313" key="20">
    <source>
        <dbReference type="Proteomes" id="UP001596056"/>
    </source>
</evidence>
<organism evidence="19 20">
    <name type="scientific">Rubellimicrobium aerolatum</name>
    <dbReference type="NCBI Taxonomy" id="490979"/>
    <lineage>
        <taxon>Bacteria</taxon>
        <taxon>Pseudomonadati</taxon>
        <taxon>Pseudomonadota</taxon>
        <taxon>Alphaproteobacteria</taxon>
        <taxon>Rhodobacterales</taxon>
        <taxon>Roseobacteraceae</taxon>
        <taxon>Rubellimicrobium</taxon>
    </lineage>
</organism>
<evidence type="ECO:0000256" key="9">
    <source>
        <dbReference type="ARBA" id="ARBA00023065"/>
    </source>
</evidence>
<feature type="domain" description="TonB-dependent receptor-like beta-barrel" evidence="17">
    <location>
        <begin position="252"/>
        <end position="676"/>
    </location>
</feature>
<dbReference type="PANTHER" id="PTHR32552:SF68">
    <property type="entry name" value="FERRICHROME OUTER MEMBRANE TRANSPORTER_PHAGE RECEPTOR"/>
    <property type="match status" value="1"/>
</dbReference>
<evidence type="ECO:0000256" key="1">
    <source>
        <dbReference type="ARBA" id="ARBA00004571"/>
    </source>
</evidence>
<dbReference type="Pfam" id="PF07715">
    <property type="entry name" value="Plug"/>
    <property type="match status" value="1"/>
</dbReference>
<evidence type="ECO:0000256" key="12">
    <source>
        <dbReference type="ARBA" id="ARBA00023170"/>
    </source>
</evidence>
<dbReference type="EMBL" id="JBHSNA010000003">
    <property type="protein sequence ID" value="MFC5565721.1"/>
    <property type="molecule type" value="Genomic_DNA"/>
</dbReference>
<keyword evidence="7 16" id="KW-0732">Signal</keyword>
<feature type="signal peptide" evidence="16">
    <location>
        <begin position="1"/>
        <end position="34"/>
    </location>
</feature>
<dbReference type="Proteomes" id="UP001596056">
    <property type="component" value="Unassembled WGS sequence"/>
</dbReference>
<evidence type="ECO:0000256" key="5">
    <source>
        <dbReference type="ARBA" id="ARBA00022496"/>
    </source>
</evidence>
<dbReference type="Pfam" id="PF00593">
    <property type="entry name" value="TonB_dep_Rec_b-barrel"/>
    <property type="match status" value="1"/>
</dbReference>
<keyword evidence="9" id="KW-0406">Ion transport</keyword>
<evidence type="ECO:0000256" key="2">
    <source>
        <dbReference type="ARBA" id="ARBA00009810"/>
    </source>
</evidence>
<evidence type="ECO:0000256" key="13">
    <source>
        <dbReference type="ARBA" id="ARBA00023237"/>
    </source>
</evidence>
<evidence type="ECO:0000313" key="19">
    <source>
        <dbReference type="EMBL" id="MFC5565721.1"/>
    </source>
</evidence>
<evidence type="ECO:0000256" key="15">
    <source>
        <dbReference type="RuleBase" id="RU003357"/>
    </source>
</evidence>
<keyword evidence="3 14" id="KW-0813">Transport</keyword>
<sequence length="705" mass="76551">MTVFSRTIPTLSRSARLRALLGTACVLLPLPLLAQEVADPYDLGTVRYEQEGQGAIGPDNTIVATRTATGSRTDTALIDLPAAVSVVTEAELERRDVEDTTQALSYTSSVTTDEYGSDDRYDYFRIRGFYQTGEGLYRDGLPSRTLNFTGPKLEPFGLQRIEVLKGSTSTLFGLNAPGGLVNAITKRPQDQAFGESTMAVGPDHQEFGLDFGRPIDAAGKWTYRVTALAQDGSNDGDHTRDDRLYFAPALTWRPSDATRVTFLAHYYERDGNAPHSTPVGVDIDPDTFLAEPDFNRTDREEASLGWDLAHRVAPGLTFSQVARYTSLDLDLEQVYGGGATAATPRSAYYVDGTLESFAINSQLQYDATLRGVGTRTLAGVDYARDELSEVSAFGSIAGIDPFDPEYCGRACVLASLGTPTELETTQETTGVFLQEELTFADRWIVTLGTRYDTVSTETGAPGATASFEDEAVTSRAGLTYKATADLSLYANYSESFQPVGSYFRSLVTDVEPQEGTQYELGAKYRPGGGNALFTAAVFDLTQTNLVRQLSPLAYSQIGEVRVRGAELDGKWAIGNLSLTASYAYWDAEITENGLGGNEGNRPYNTPEHIASLWADYTVAGQGARGDLNLGGGLRHTGPSFADDANTTELGGITVVDAAVSYELSDNVALALNVSNLFDEREVIYSYDANWYNDGRQVRARLTYTW</sequence>
<evidence type="ECO:0000256" key="14">
    <source>
        <dbReference type="PROSITE-ProRule" id="PRU01360"/>
    </source>
</evidence>
<evidence type="ECO:0000256" key="8">
    <source>
        <dbReference type="ARBA" id="ARBA00023004"/>
    </source>
</evidence>
<dbReference type="CDD" id="cd01347">
    <property type="entry name" value="ligand_gated_channel"/>
    <property type="match status" value="1"/>
</dbReference>
<evidence type="ECO:0000256" key="6">
    <source>
        <dbReference type="ARBA" id="ARBA00022692"/>
    </source>
</evidence>
<dbReference type="InterPro" id="IPR039426">
    <property type="entry name" value="TonB-dep_rcpt-like"/>
</dbReference>
<evidence type="ECO:0000256" key="10">
    <source>
        <dbReference type="ARBA" id="ARBA00023077"/>
    </source>
</evidence>
<name>A0ABW0S9Z2_9RHOB</name>
<keyword evidence="4 14" id="KW-1134">Transmembrane beta strand</keyword>
<evidence type="ECO:0000259" key="17">
    <source>
        <dbReference type="Pfam" id="PF00593"/>
    </source>
</evidence>
<keyword evidence="5" id="KW-0410">Iron transport</keyword>
<comment type="similarity">
    <text evidence="2 14 15">Belongs to the TonB-dependent receptor family.</text>
</comment>
<dbReference type="InterPro" id="IPR036942">
    <property type="entry name" value="Beta-barrel_TonB_sf"/>
</dbReference>
<keyword evidence="20" id="KW-1185">Reference proteome</keyword>
<evidence type="ECO:0000256" key="11">
    <source>
        <dbReference type="ARBA" id="ARBA00023136"/>
    </source>
</evidence>
<keyword evidence="6 14" id="KW-0812">Transmembrane</keyword>
<feature type="domain" description="TonB-dependent receptor plug" evidence="18">
    <location>
        <begin position="78"/>
        <end position="179"/>
    </location>
</feature>
<accession>A0ABW0S9Z2</accession>
<keyword evidence="12 19" id="KW-0675">Receptor</keyword>
<reference evidence="20" key="1">
    <citation type="journal article" date="2019" name="Int. J. Syst. Evol. Microbiol.">
        <title>The Global Catalogue of Microorganisms (GCM) 10K type strain sequencing project: providing services to taxonomists for standard genome sequencing and annotation.</title>
        <authorList>
            <consortium name="The Broad Institute Genomics Platform"/>
            <consortium name="The Broad Institute Genome Sequencing Center for Infectious Disease"/>
            <person name="Wu L."/>
            <person name="Ma J."/>
        </authorList>
    </citation>
    <scope>NUCLEOTIDE SEQUENCE [LARGE SCALE GENOMIC DNA]</scope>
    <source>
        <strain evidence="20">KACC 11588</strain>
    </source>
</reference>
<evidence type="ECO:0000256" key="16">
    <source>
        <dbReference type="SAM" id="SignalP"/>
    </source>
</evidence>
<dbReference type="InterPro" id="IPR012910">
    <property type="entry name" value="Plug_dom"/>
</dbReference>
<dbReference type="Gene3D" id="2.170.130.10">
    <property type="entry name" value="TonB-dependent receptor, plug domain"/>
    <property type="match status" value="1"/>
</dbReference>
<feature type="chain" id="PRO_5046871777" evidence="16">
    <location>
        <begin position="35"/>
        <end position="705"/>
    </location>
</feature>
<keyword evidence="13 14" id="KW-0998">Cell outer membrane</keyword>
<gene>
    <name evidence="19" type="ORF">ACFPOC_04720</name>
</gene>
<protein>
    <submittedName>
        <fullName evidence="19">TonB-dependent siderophore receptor</fullName>
    </submittedName>
</protein>
<comment type="caution">
    <text evidence="19">The sequence shown here is derived from an EMBL/GenBank/DDBJ whole genome shotgun (WGS) entry which is preliminary data.</text>
</comment>